<organism evidence="3">
    <name type="scientific">termite gut metagenome</name>
    <dbReference type="NCBI Taxonomy" id="433724"/>
    <lineage>
        <taxon>unclassified sequences</taxon>
        <taxon>metagenomes</taxon>
        <taxon>organismal metagenomes</taxon>
    </lineage>
</organism>
<feature type="domain" description="THIF-type NAD/FAD binding fold" evidence="2">
    <location>
        <begin position="34"/>
        <end position="181"/>
    </location>
</feature>
<feature type="transmembrane region" description="Helical" evidence="1">
    <location>
        <begin position="35"/>
        <end position="53"/>
    </location>
</feature>
<dbReference type="GO" id="GO:0008641">
    <property type="term" value="F:ubiquitin-like modifier activating enzyme activity"/>
    <property type="evidence" value="ECO:0007669"/>
    <property type="project" value="InterPro"/>
</dbReference>
<dbReference type="EMBL" id="SNRY01000180">
    <property type="protein sequence ID" value="KAA6345213.1"/>
    <property type="molecule type" value="Genomic_DNA"/>
</dbReference>
<keyword evidence="1" id="KW-0472">Membrane</keyword>
<dbReference type="Gene3D" id="3.40.50.720">
    <property type="entry name" value="NAD(P)-binding Rossmann-like Domain"/>
    <property type="match status" value="1"/>
</dbReference>
<evidence type="ECO:0000259" key="2">
    <source>
        <dbReference type="Pfam" id="PF00899"/>
    </source>
</evidence>
<sequence>MSKYQKRDKIERILVNEYTNNRIENRTSGIVRKKYTFLIAGLGSIGSNLIYFLNGLNYPNFKLIDDDVLKIENIGRHLLGINNINSFKADALKAYIKNIRPDQDVSIKISKLESIVMNNIEYINDCSYAFIAIGNQNVENFLLKAQNEDKINIPMFFLWVEPYAIGGHCIFLYPNDKITLNDLYERHLYRFNIIASDEYFNSNPILSKQEAGCQASYTPYSSNDVILFLSAIYKWMNDIVQDDIKCSMAIQWTGNLNFAKELGLKINVLYAENEVYSSKIYNLHDGSQKR</sequence>
<accession>A0A5J4SIW7</accession>
<protein>
    <recommendedName>
        <fullName evidence="2">THIF-type NAD/FAD binding fold domain-containing protein</fullName>
    </recommendedName>
</protein>
<name>A0A5J4SIW7_9ZZZZ</name>
<evidence type="ECO:0000313" key="3">
    <source>
        <dbReference type="EMBL" id="KAA6345213.1"/>
    </source>
</evidence>
<dbReference type="InterPro" id="IPR000594">
    <property type="entry name" value="ThiF_NAD_FAD-bd"/>
</dbReference>
<dbReference type="Pfam" id="PF00899">
    <property type="entry name" value="ThiF"/>
    <property type="match status" value="1"/>
</dbReference>
<gene>
    <name evidence="3" type="ORF">EZS27_007189</name>
</gene>
<evidence type="ECO:0000256" key="1">
    <source>
        <dbReference type="SAM" id="Phobius"/>
    </source>
</evidence>
<proteinExistence type="predicted"/>
<dbReference type="AlphaFoldDB" id="A0A5J4SIW7"/>
<comment type="caution">
    <text evidence="3">The sequence shown here is derived from an EMBL/GenBank/DDBJ whole genome shotgun (WGS) entry which is preliminary data.</text>
</comment>
<keyword evidence="1" id="KW-0812">Transmembrane</keyword>
<dbReference type="InterPro" id="IPR035985">
    <property type="entry name" value="Ubiquitin-activating_enz"/>
</dbReference>
<dbReference type="SUPFAM" id="SSF69572">
    <property type="entry name" value="Activating enzymes of the ubiquitin-like proteins"/>
    <property type="match status" value="1"/>
</dbReference>
<keyword evidence="1" id="KW-1133">Transmembrane helix</keyword>
<reference evidence="3" key="1">
    <citation type="submission" date="2019-03" db="EMBL/GenBank/DDBJ databases">
        <title>Single cell metagenomics reveals metabolic interactions within the superorganism composed of flagellate Streblomastix strix and complex community of Bacteroidetes bacteria on its surface.</title>
        <authorList>
            <person name="Treitli S.C."/>
            <person name="Kolisko M."/>
            <person name="Husnik F."/>
            <person name="Keeling P."/>
            <person name="Hampl V."/>
        </authorList>
    </citation>
    <scope>NUCLEOTIDE SEQUENCE</scope>
    <source>
        <strain evidence="3">STM</strain>
    </source>
</reference>